<dbReference type="PROSITE" id="PS00107">
    <property type="entry name" value="PROTEIN_KINASE_ATP"/>
    <property type="match status" value="1"/>
</dbReference>
<dbReference type="Gene3D" id="1.10.510.10">
    <property type="entry name" value="Transferase(Phosphotransferase) domain 1"/>
    <property type="match status" value="1"/>
</dbReference>
<dbReference type="Pfam" id="PF00069">
    <property type="entry name" value="Pkinase"/>
    <property type="match status" value="2"/>
</dbReference>
<evidence type="ECO:0000256" key="1">
    <source>
        <dbReference type="ARBA" id="ARBA00012513"/>
    </source>
</evidence>
<dbReference type="InterPro" id="IPR050339">
    <property type="entry name" value="CC_SR_Kinase"/>
</dbReference>
<feature type="binding site" evidence="11">
    <location>
        <position position="241"/>
    </location>
    <ligand>
        <name>ATP</name>
        <dbReference type="ChEBI" id="CHEBI:30616"/>
    </ligand>
</feature>
<dbReference type="PANTHER" id="PTHR11042:SF160">
    <property type="entry name" value="EUKARYOTIC TRANSLATION INITIATION FACTOR 2-ALPHA KINASE 1"/>
    <property type="match status" value="1"/>
</dbReference>
<comment type="catalytic activity">
    <reaction evidence="10">
        <text>L-seryl-[protein] + ATP = O-phospho-L-seryl-[protein] + ADP + H(+)</text>
        <dbReference type="Rhea" id="RHEA:17989"/>
        <dbReference type="Rhea" id="RHEA-COMP:9863"/>
        <dbReference type="Rhea" id="RHEA-COMP:11604"/>
        <dbReference type="ChEBI" id="CHEBI:15378"/>
        <dbReference type="ChEBI" id="CHEBI:29999"/>
        <dbReference type="ChEBI" id="CHEBI:30616"/>
        <dbReference type="ChEBI" id="CHEBI:83421"/>
        <dbReference type="ChEBI" id="CHEBI:456216"/>
        <dbReference type="EC" id="2.7.11.1"/>
    </reaction>
    <physiologicalReaction direction="left-to-right" evidence="10">
        <dbReference type="Rhea" id="RHEA:17990"/>
    </physiologicalReaction>
</comment>
<dbReference type="InterPro" id="IPR011009">
    <property type="entry name" value="Kinase-like_dom_sf"/>
</dbReference>
<dbReference type="EC" id="2.7.11.1" evidence="1"/>
<keyword evidence="15" id="KW-1185">Reference proteome</keyword>
<dbReference type="AlphaFoldDB" id="S8ASN7"/>
<dbReference type="eggNOG" id="KOG1035">
    <property type="taxonomic scope" value="Eukaryota"/>
</dbReference>
<dbReference type="Gene3D" id="3.30.200.20">
    <property type="entry name" value="Phosphorylase Kinase, domain 1"/>
    <property type="match status" value="1"/>
</dbReference>
<comment type="similarity">
    <text evidence="8">Belongs to the protein kinase superfamily. Ser/Thr protein kinase family. GCN2 subfamily.</text>
</comment>
<comment type="caution">
    <text evidence="14">The sequence shown here is derived from an EMBL/GenBank/DDBJ whole genome shotgun (WGS) entry which is preliminary data.</text>
</comment>
<dbReference type="GO" id="GO:0005737">
    <property type="term" value="C:cytoplasm"/>
    <property type="evidence" value="ECO:0007669"/>
    <property type="project" value="TreeGrafter"/>
</dbReference>
<dbReference type="InterPro" id="IPR000719">
    <property type="entry name" value="Prot_kinase_dom"/>
</dbReference>
<evidence type="ECO:0000256" key="11">
    <source>
        <dbReference type="PROSITE-ProRule" id="PRU10141"/>
    </source>
</evidence>
<feature type="compositionally biased region" description="Polar residues" evidence="12">
    <location>
        <begin position="360"/>
        <end position="371"/>
    </location>
</feature>
<dbReference type="PROSITE" id="PS00108">
    <property type="entry name" value="PROTEIN_KINASE_ST"/>
    <property type="match status" value="1"/>
</dbReference>
<evidence type="ECO:0000256" key="3">
    <source>
        <dbReference type="ARBA" id="ARBA00022679"/>
    </source>
</evidence>
<feature type="compositionally biased region" description="Acidic residues" evidence="12">
    <location>
        <begin position="15"/>
        <end position="33"/>
    </location>
</feature>
<dbReference type="HOGENOM" id="CLU_396901_0_0_1"/>
<comment type="catalytic activity">
    <reaction evidence="9">
        <text>L-threonyl-[protein] + ATP = O-phospho-L-threonyl-[protein] + ADP + H(+)</text>
        <dbReference type="Rhea" id="RHEA:46608"/>
        <dbReference type="Rhea" id="RHEA-COMP:11060"/>
        <dbReference type="Rhea" id="RHEA-COMP:11605"/>
        <dbReference type="ChEBI" id="CHEBI:15378"/>
        <dbReference type="ChEBI" id="CHEBI:30013"/>
        <dbReference type="ChEBI" id="CHEBI:30616"/>
        <dbReference type="ChEBI" id="CHEBI:61977"/>
        <dbReference type="ChEBI" id="CHEBI:456216"/>
        <dbReference type="EC" id="2.7.11.1"/>
    </reaction>
    <physiologicalReaction direction="left-to-right" evidence="9">
        <dbReference type="Rhea" id="RHEA:46609"/>
    </physiologicalReaction>
</comment>
<accession>S8ASN7</accession>
<dbReference type="GO" id="GO:0004694">
    <property type="term" value="F:eukaryotic translation initiation factor 2alpha kinase activity"/>
    <property type="evidence" value="ECO:0007669"/>
    <property type="project" value="TreeGrafter"/>
</dbReference>
<dbReference type="SUPFAM" id="SSF56112">
    <property type="entry name" value="Protein kinase-like (PK-like)"/>
    <property type="match status" value="1"/>
</dbReference>
<feature type="domain" description="Protein kinase" evidence="13">
    <location>
        <begin position="211"/>
        <end position="694"/>
    </location>
</feature>
<keyword evidence="3" id="KW-0808">Transferase</keyword>
<dbReference type="GO" id="GO:0005634">
    <property type="term" value="C:nucleus"/>
    <property type="evidence" value="ECO:0007669"/>
    <property type="project" value="TreeGrafter"/>
</dbReference>
<evidence type="ECO:0000256" key="4">
    <source>
        <dbReference type="ARBA" id="ARBA00022741"/>
    </source>
</evidence>
<reference evidence="15" key="2">
    <citation type="submission" date="2013-04" db="EMBL/GenBank/DDBJ databases">
        <title>Genomic mechanisms accounting for the adaptation to parasitism in nematode-trapping fungi.</title>
        <authorList>
            <person name="Ahren D.G."/>
        </authorList>
    </citation>
    <scope>NUCLEOTIDE SEQUENCE [LARGE SCALE GENOMIC DNA]</scope>
    <source>
        <strain evidence="15">CBS 200.50</strain>
    </source>
</reference>
<dbReference type="EMBL" id="AQGS01000062">
    <property type="protein sequence ID" value="EPS44006.1"/>
    <property type="molecule type" value="Genomic_DNA"/>
</dbReference>
<evidence type="ECO:0000256" key="6">
    <source>
        <dbReference type="ARBA" id="ARBA00022840"/>
    </source>
</evidence>
<evidence type="ECO:0000256" key="9">
    <source>
        <dbReference type="ARBA" id="ARBA00048659"/>
    </source>
</evidence>
<dbReference type="GO" id="GO:0017148">
    <property type="term" value="P:negative regulation of translation"/>
    <property type="evidence" value="ECO:0007669"/>
    <property type="project" value="UniProtKB-KW"/>
</dbReference>
<proteinExistence type="inferred from homology"/>
<dbReference type="PANTHER" id="PTHR11042">
    <property type="entry name" value="EUKARYOTIC TRANSLATION INITIATION FACTOR 2-ALPHA KINASE EIF2-ALPHA KINASE -RELATED"/>
    <property type="match status" value="1"/>
</dbReference>
<evidence type="ECO:0000256" key="12">
    <source>
        <dbReference type="SAM" id="MobiDB-lite"/>
    </source>
</evidence>
<evidence type="ECO:0000256" key="10">
    <source>
        <dbReference type="ARBA" id="ARBA00048977"/>
    </source>
</evidence>
<dbReference type="InterPro" id="IPR017441">
    <property type="entry name" value="Protein_kinase_ATP_BS"/>
</dbReference>
<keyword evidence="4 11" id="KW-0547">Nucleotide-binding</keyword>
<evidence type="ECO:0000259" key="13">
    <source>
        <dbReference type="PROSITE" id="PS50011"/>
    </source>
</evidence>
<keyword evidence="7" id="KW-0652">Protein synthesis inhibitor</keyword>
<evidence type="ECO:0000256" key="5">
    <source>
        <dbReference type="ARBA" id="ARBA00022777"/>
    </source>
</evidence>
<gene>
    <name evidence="14" type="ORF">H072_2004</name>
</gene>
<feature type="region of interest" description="Disordered" evidence="12">
    <location>
        <begin position="376"/>
        <end position="395"/>
    </location>
</feature>
<reference evidence="14 15" key="1">
    <citation type="journal article" date="2013" name="PLoS Genet.">
        <title>Genomic mechanisms accounting for the adaptation to parasitism in nematode-trapping fungi.</title>
        <authorList>
            <person name="Meerupati T."/>
            <person name="Andersson K.M."/>
            <person name="Friman E."/>
            <person name="Kumar D."/>
            <person name="Tunlid A."/>
            <person name="Ahren D."/>
        </authorList>
    </citation>
    <scope>NUCLEOTIDE SEQUENCE [LARGE SCALE GENOMIC DNA]</scope>
    <source>
        <strain evidence="14 15">CBS 200.50</strain>
    </source>
</reference>
<dbReference type="SMART" id="SM00220">
    <property type="entry name" value="S_TKc"/>
    <property type="match status" value="1"/>
</dbReference>
<feature type="region of interest" description="Disordered" evidence="12">
    <location>
        <begin position="1"/>
        <end position="71"/>
    </location>
</feature>
<evidence type="ECO:0000313" key="14">
    <source>
        <dbReference type="EMBL" id="EPS44006.1"/>
    </source>
</evidence>
<dbReference type="STRING" id="1284197.S8ASN7"/>
<protein>
    <recommendedName>
        <fullName evidence="1">non-specific serine/threonine protein kinase</fullName>
        <ecNumber evidence="1">2.7.11.1</ecNumber>
    </recommendedName>
</protein>
<feature type="compositionally biased region" description="Polar residues" evidence="12">
    <location>
        <begin position="40"/>
        <end position="71"/>
    </location>
</feature>
<dbReference type="OMA" id="HILSIQM"/>
<evidence type="ECO:0000256" key="8">
    <source>
        <dbReference type="ARBA" id="ARBA00037982"/>
    </source>
</evidence>
<organism evidence="14 15">
    <name type="scientific">Dactylellina haptotyla (strain CBS 200.50)</name>
    <name type="common">Nematode-trapping fungus</name>
    <name type="synonym">Monacrosporium haptotylum</name>
    <dbReference type="NCBI Taxonomy" id="1284197"/>
    <lineage>
        <taxon>Eukaryota</taxon>
        <taxon>Fungi</taxon>
        <taxon>Dikarya</taxon>
        <taxon>Ascomycota</taxon>
        <taxon>Pezizomycotina</taxon>
        <taxon>Orbiliomycetes</taxon>
        <taxon>Orbiliales</taxon>
        <taxon>Orbiliaceae</taxon>
        <taxon>Dactylellina</taxon>
    </lineage>
</organism>
<dbReference type="GO" id="GO:0005524">
    <property type="term" value="F:ATP binding"/>
    <property type="evidence" value="ECO:0007669"/>
    <property type="project" value="UniProtKB-UniRule"/>
</dbReference>
<sequence length="694" mass="77555">MAPRYKDTDVLSSSDEGDEEEEEEETDFDDGVSDDAHSGRVSSSVQLSESQTPGHAEPSQSSIFASTSKNGNQFDLRNEEHLRMLLQATSTEHQIREHLRRPEFKHRSAEDKQRILDNSLKKMAEFGALDPRVLEFGGKPYESHRNAVRVYMGSLIDAVSGDLGETKALEAATSNLHLNSPIALQIPTPRVGLEPIREQGSGITAIFGPRWEEIECLGKGGFGSVWACKNHLDDEVYAIKKIIITEQFLKVAQIADETDREKAFAELHHEVKILARLDHPNIVRYYSSWMERMSSEDFEKIKHRVCPEGMSEYTEDSGLSVESSDQEDFSAMGDDEEVENDGDNSNKGNQHRENSVPEEYSTNSLQLSDARRPQTSLSGIDIFGNSSSLSTNSNSSSELEIVPRSASQLLLPAITGNPNVHILSIQMARYTLSLNDFIRTPTDNGAPPRGIGVEYEFMPKIAVELMLRIVDGVEYMHHYHLVHRDLKPANIFLKLETGRIGGQQGSVIISGCKCSHRGNACPKNGGCLPGELCSVTPKIGDFGLTADIKRILELASEKRKKSLQDPVAAGTTFYMPPAWCEMTPKGRKSEKVPAHIKDKSLHLGDAYALGIILFELLHQFNTNIQRHIEIGKLRENPRPEDPFPADFCQKYKLSLGPDNFTKLKSLIYRLTCERELRMGVSELKHELEILLDQL</sequence>
<dbReference type="OrthoDB" id="1405469at2759"/>
<feature type="compositionally biased region" description="Acidic residues" evidence="12">
    <location>
        <begin position="324"/>
        <end position="342"/>
    </location>
</feature>
<keyword evidence="5" id="KW-0418">Kinase</keyword>
<evidence type="ECO:0000256" key="2">
    <source>
        <dbReference type="ARBA" id="ARBA00022527"/>
    </source>
</evidence>
<keyword evidence="2" id="KW-0723">Serine/threonine-protein kinase</keyword>
<keyword evidence="6 11" id="KW-0067">ATP-binding</keyword>
<name>S8ASN7_DACHA</name>
<dbReference type="InterPro" id="IPR008271">
    <property type="entry name" value="Ser/Thr_kinase_AS"/>
</dbReference>
<feature type="region of interest" description="Disordered" evidence="12">
    <location>
        <begin position="312"/>
        <end position="371"/>
    </location>
</feature>
<evidence type="ECO:0000256" key="7">
    <source>
        <dbReference type="ARBA" id="ARBA00023193"/>
    </source>
</evidence>
<feature type="compositionally biased region" description="Low complexity" evidence="12">
    <location>
        <begin position="385"/>
        <end position="395"/>
    </location>
</feature>
<dbReference type="Proteomes" id="UP000015100">
    <property type="component" value="Unassembled WGS sequence"/>
</dbReference>
<dbReference type="PROSITE" id="PS50011">
    <property type="entry name" value="PROTEIN_KINASE_DOM"/>
    <property type="match status" value="1"/>
</dbReference>
<evidence type="ECO:0000313" key="15">
    <source>
        <dbReference type="Proteomes" id="UP000015100"/>
    </source>
</evidence>